<feature type="region of interest" description="Disordered" evidence="1">
    <location>
        <begin position="40"/>
        <end position="59"/>
    </location>
</feature>
<accession>A0AAE9AV20</accession>
<protein>
    <submittedName>
        <fullName evidence="2">Uncharacterized protein</fullName>
    </submittedName>
</protein>
<reference evidence="2 3" key="1">
    <citation type="submission" date="2019-03" db="EMBL/GenBank/DDBJ databases">
        <title>Comparative genomic analyses of the sweetpotato soil rot pathogen, Streptomyces ipomoeae.</title>
        <authorList>
            <person name="Ruschel Soares N."/>
            <person name="Badger J.H."/>
            <person name="Huguet-Tapia J.C."/>
            <person name="Clark C.A."/>
            <person name="Pettis G.S."/>
        </authorList>
    </citation>
    <scope>NUCLEOTIDE SEQUENCE [LARGE SCALE GENOMIC DNA]</scope>
    <source>
        <strain evidence="2 3">88-35</strain>
    </source>
</reference>
<evidence type="ECO:0000313" key="2">
    <source>
        <dbReference type="EMBL" id="TQE15109.1"/>
    </source>
</evidence>
<sequence length="219" mass="24761">MPLPSDRRTIDDALAKARTQDRYTDYDMTAAEARLRSRQTIRHRPPRQRANPGPATTTAWTAPDADRAWWDLNAVSLLILCGPDADRHLADFITSQYADKTGALVFACLLHLSGDSSGARFWWRFAAGVGHQVAEYCLFLEHAHSGEYDDADYWRGQLMLHHFKPAYMCGDRTTAPLLIPELIDDVHLSITRVHHPEIGAVPLPQPRLVEKLRRLTSLL</sequence>
<dbReference type="EMBL" id="SPAZ01000372">
    <property type="protein sequence ID" value="TQE15109.1"/>
    <property type="molecule type" value="Genomic_DNA"/>
</dbReference>
<dbReference type="Proteomes" id="UP000318720">
    <property type="component" value="Unassembled WGS sequence"/>
</dbReference>
<evidence type="ECO:0000256" key="1">
    <source>
        <dbReference type="SAM" id="MobiDB-lite"/>
    </source>
</evidence>
<organism evidence="2 3">
    <name type="scientific">Streptomyces ipomoeae</name>
    <dbReference type="NCBI Taxonomy" id="103232"/>
    <lineage>
        <taxon>Bacteria</taxon>
        <taxon>Bacillati</taxon>
        <taxon>Actinomycetota</taxon>
        <taxon>Actinomycetes</taxon>
        <taxon>Kitasatosporales</taxon>
        <taxon>Streptomycetaceae</taxon>
        <taxon>Streptomyces</taxon>
    </lineage>
</organism>
<feature type="compositionally biased region" description="Low complexity" evidence="1">
    <location>
        <begin position="50"/>
        <end position="59"/>
    </location>
</feature>
<comment type="caution">
    <text evidence="2">The sequence shown here is derived from an EMBL/GenBank/DDBJ whole genome shotgun (WGS) entry which is preliminary data.</text>
</comment>
<dbReference type="RefSeq" id="WP_141586680.1">
    <property type="nucleotide sequence ID" value="NZ_JARAVA010000535.1"/>
</dbReference>
<proteinExistence type="predicted"/>
<name>A0AAE9AV20_9ACTN</name>
<evidence type="ECO:0000313" key="3">
    <source>
        <dbReference type="Proteomes" id="UP000318720"/>
    </source>
</evidence>
<dbReference type="AlphaFoldDB" id="A0AAE9AV20"/>
<gene>
    <name evidence="2" type="ORF">Sipo8835_46610</name>
</gene>